<evidence type="ECO:0000313" key="3">
    <source>
        <dbReference type="EMBL" id="KAF5249735.1"/>
    </source>
</evidence>
<proteinExistence type="predicted"/>
<name>A0A8H4ZPN4_9HYPO</name>
<keyword evidence="2" id="KW-0732">Signal</keyword>
<evidence type="ECO:0008006" key="5">
    <source>
        <dbReference type="Google" id="ProtNLM"/>
    </source>
</evidence>
<feature type="signal peptide" evidence="2">
    <location>
        <begin position="1"/>
        <end position="19"/>
    </location>
</feature>
<protein>
    <recommendedName>
        <fullName evidence="5">Ubiquitin 3 binding protein But2 C-terminal domain-containing protein</fullName>
    </recommendedName>
</protein>
<dbReference type="EMBL" id="JABEVY010000109">
    <property type="protein sequence ID" value="KAF5249735.1"/>
    <property type="molecule type" value="Genomic_DNA"/>
</dbReference>
<sequence length="266" mass="26802">MRVLSFALALFAADMVVEAGVCKPARTTTAATSVAESSTATVSATSVIESLTSATETLSTDSSEILTTSTAEAETTSTEAASTTTTEAATTTEAPTTTEAASTTTEEASTTTTAGPSFTPGSLVGTGPVAGLTLQGVDSRFIPLSFASSGSTQTLIFTLAANGQLAIGTNNNYLCLSYRASGVLGPLVLCPFDNFENAPLKCTRAASGTLSCTAPNGSCNASGTCSRPNNGVAFSQFYVDGSQNGYFGPADFNGAGYSAINMILPE</sequence>
<gene>
    <name evidence="3" type="ORF">FANTH_5043</name>
</gene>
<feature type="chain" id="PRO_5034610052" description="Ubiquitin 3 binding protein But2 C-terminal domain-containing protein" evidence="2">
    <location>
        <begin position="20"/>
        <end position="266"/>
    </location>
</feature>
<feature type="region of interest" description="Disordered" evidence="1">
    <location>
        <begin position="62"/>
        <end position="122"/>
    </location>
</feature>
<keyword evidence="4" id="KW-1185">Reference proteome</keyword>
<reference evidence="3 4" key="1">
    <citation type="journal article" date="2020" name="BMC Genomics">
        <title>Correction to: Identification and distribution of gene clusters required for synthesis of sphingolipid metabolism inhibitors in diverse species of the filamentous fungus Fusarium.</title>
        <authorList>
            <person name="Kim H.S."/>
            <person name="Lohmar J.M."/>
            <person name="Busman M."/>
            <person name="Brown D.W."/>
            <person name="Naumann T.A."/>
            <person name="Divon H.H."/>
            <person name="Lysoe E."/>
            <person name="Uhlig S."/>
            <person name="Proctor R.H."/>
        </authorList>
    </citation>
    <scope>NUCLEOTIDE SEQUENCE [LARGE SCALE GENOMIC DNA]</scope>
    <source>
        <strain evidence="3 4">NRRL 25214</strain>
    </source>
</reference>
<evidence type="ECO:0000256" key="1">
    <source>
        <dbReference type="SAM" id="MobiDB-lite"/>
    </source>
</evidence>
<evidence type="ECO:0000313" key="4">
    <source>
        <dbReference type="Proteomes" id="UP000573603"/>
    </source>
</evidence>
<accession>A0A8H4ZPN4</accession>
<comment type="caution">
    <text evidence="3">The sequence shown here is derived from an EMBL/GenBank/DDBJ whole genome shotgun (WGS) entry which is preliminary data.</text>
</comment>
<organism evidence="3 4">
    <name type="scientific">Fusarium anthophilum</name>
    <dbReference type="NCBI Taxonomy" id="48485"/>
    <lineage>
        <taxon>Eukaryota</taxon>
        <taxon>Fungi</taxon>
        <taxon>Dikarya</taxon>
        <taxon>Ascomycota</taxon>
        <taxon>Pezizomycotina</taxon>
        <taxon>Sordariomycetes</taxon>
        <taxon>Hypocreomycetidae</taxon>
        <taxon>Hypocreales</taxon>
        <taxon>Nectriaceae</taxon>
        <taxon>Fusarium</taxon>
        <taxon>Fusarium fujikuroi species complex</taxon>
    </lineage>
</organism>
<feature type="compositionally biased region" description="Low complexity" evidence="1">
    <location>
        <begin position="62"/>
        <end position="114"/>
    </location>
</feature>
<dbReference type="AlphaFoldDB" id="A0A8H4ZPN4"/>
<evidence type="ECO:0000256" key="2">
    <source>
        <dbReference type="SAM" id="SignalP"/>
    </source>
</evidence>
<dbReference type="Proteomes" id="UP000573603">
    <property type="component" value="Unassembled WGS sequence"/>
</dbReference>